<dbReference type="OrthoDB" id="8454588at2"/>
<keyword evidence="1" id="KW-0902">Two-component regulatory system</keyword>
<dbReference type="PROSITE" id="PS50894">
    <property type="entry name" value="HPT"/>
    <property type="match status" value="1"/>
</dbReference>
<proteinExistence type="predicted"/>
<dbReference type="SUPFAM" id="SSF47226">
    <property type="entry name" value="Histidine-containing phosphotransfer domain, HPT domain"/>
    <property type="match status" value="1"/>
</dbReference>
<gene>
    <name evidence="5" type="ORF">CSC94_12995</name>
</gene>
<dbReference type="GO" id="GO:0000160">
    <property type="term" value="P:phosphorelay signal transduction system"/>
    <property type="evidence" value="ECO:0007669"/>
    <property type="project" value="UniProtKB-KW"/>
</dbReference>
<dbReference type="SMART" id="SM00073">
    <property type="entry name" value="HPT"/>
    <property type="match status" value="1"/>
</dbReference>
<accession>A0A2G1QM38</accession>
<reference evidence="5 6" key="1">
    <citation type="submission" date="2017-10" db="EMBL/GenBank/DDBJ databases">
        <title>Sedimentibacterium mangrovi gen. nov., sp. nov., a novel member of family Phyllobacteriacea isolated from mangrove sediment.</title>
        <authorList>
            <person name="Liao H."/>
            <person name="Tian Y."/>
        </authorList>
    </citation>
    <scope>NUCLEOTIDE SEQUENCE [LARGE SCALE GENOMIC DNA]</scope>
    <source>
        <strain evidence="5 6">X9-2-2</strain>
    </source>
</reference>
<evidence type="ECO:0000313" key="5">
    <source>
        <dbReference type="EMBL" id="PHP66597.1"/>
    </source>
</evidence>
<dbReference type="CDD" id="cd00088">
    <property type="entry name" value="HPT"/>
    <property type="match status" value="1"/>
</dbReference>
<evidence type="ECO:0000256" key="3">
    <source>
        <dbReference type="SAM" id="MobiDB-lite"/>
    </source>
</evidence>
<evidence type="ECO:0000259" key="4">
    <source>
        <dbReference type="PROSITE" id="PS50894"/>
    </source>
</evidence>
<dbReference type="GO" id="GO:0004672">
    <property type="term" value="F:protein kinase activity"/>
    <property type="evidence" value="ECO:0007669"/>
    <property type="project" value="UniProtKB-ARBA"/>
</dbReference>
<feature type="modified residue" description="Phosphohistidine" evidence="2">
    <location>
        <position position="74"/>
    </location>
</feature>
<dbReference type="Proteomes" id="UP000221168">
    <property type="component" value="Unassembled WGS sequence"/>
</dbReference>
<dbReference type="RefSeq" id="WP_099306783.1">
    <property type="nucleotide sequence ID" value="NZ_PDVP01000007.1"/>
</dbReference>
<name>A0A2G1QM38_9HYPH</name>
<keyword evidence="6" id="KW-1185">Reference proteome</keyword>
<protein>
    <submittedName>
        <fullName evidence="5">Histidine kinase</fullName>
    </submittedName>
</protein>
<evidence type="ECO:0000256" key="1">
    <source>
        <dbReference type="ARBA" id="ARBA00023012"/>
    </source>
</evidence>
<keyword evidence="5" id="KW-0418">Kinase</keyword>
<feature type="domain" description="HPt" evidence="4">
    <location>
        <begin position="35"/>
        <end position="124"/>
    </location>
</feature>
<evidence type="ECO:0000313" key="6">
    <source>
        <dbReference type="Proteomes" id="UP000221168"/>
    </source>
</evidence>
<dbReference type="EMBL" id="PDVP01000007">
    <property type="protein sequence ID" value="PHP66597.1"/>
    <property type="molecule type" value="Genomic_DNA"/>
</dbReference>
<dbReference type="InterPro" id="IPR008207">
    <property type="entry name" value="Sig_transdc_His_kin_Hpt_dom"/>
</dbReference>
<evidence type="ECO:0000256" key="2">
    <source>
        <dbReference type="PROSITE-ProRule" id="PRU00110"/>
    </source>
</evidence>
<keyword evidence="2" id="KW-0597">Phosphoprotein</keyword>
<comment type="caution">
    <text evidence="5">The sequence shown here is derived from an EMBL/GenBank/DDBJ whole genome shotgun (WGS) entry which is preliminary data.</text>
</comment>
<dbReference type="Pfam" id="PF01627">
    <property type="entry name" value="Hpt"/>
    <property type="match status" value="1"/>
</dbReference>
<feature type="region of interest" description="Disordered" evidence="3">
    <location>
        <begin position="1"/>
        <end position="23"/>
    </location>
</feature>
<dbReference type="AlphaFoldDB" id="A0A2G1QM38"/>
<sequence length="124" mass="13391">MAVQRQETVAFDRPGGETCPARAGRPIDFEQLERQTFGDRALEQEVLAMFMQQAALAVDSLASADPATSQRLAHTLKGSSRSVGAVRLAALCERLEASPGDRKLVRGLARELGAIRDQIASISR</sequence>
<organism evidence="5 6">
    <name type="scientific">Zhengella mangrovi</name>
    <dbReference type="NCBI Taxonomy" id="1982044"/>
    <lineage>
        <taxon>Bacteria</taxon>
        <taxon>Pseudomonadati</taxon>
        <taxon>Pseudomonadota</taxon>
        <taxon>Alphaproteobacteria</taxon>
        <taxon>Hyphomicrobiales</taxon>
        <taxon>Notoacmeibacteraceae</taxon>
        <taxon>Zhengella</taxon>
    </lineage>
</organism>
<keyword evidence="5" id="KW-0808">Transferase</keyword>
<dbReference type="Gene3D" id="1.20.120.160">
    <property type="entry name" value="HPT domain"/>
    <property type="match status" value="1"/>
</dbReference>
<dbReference type="InterPro" id="IPR036641">
    <property type="entry name" value="HPT_dom_sf"/>
</dbReference>